<organism evidence="1 2">
    <name type="scientific">Naganishia onofrii</name>
    <dbReference type="NCBI Taxonomy" id="1851511"/>
    <lineage>
        <taxon>Eukaryota</taxon>
        <taxon>Fungi</taxon>
        <taxon>Dikarya</taxon>
        <taxon>Basidiomycota</taxon>
        <taxon>Agaricomycotina</taxon>
        <taxon>Tremellomycetes</taxon>
        <taxon>Filobasidiales</taxon>
        <taxon>Filobasidiaceae</taxon>
        <taxon>Naganishia</taxon>
    </lineage>
</organism>
<gene>
    <name evidence="1" type="ORF">QFC24_005411</name>
</gene>
<dbReference type="Proteomes" id="UP001234202">
    <property type="component" value="Unassembled WGS sequence"/>
</dbReference>
<name>A0ACC2X8J8_9TREE</name>
<evidence type="ECO:0000313" key="1">
    <source>
        <dbReference type="EMBL" id="KAJ9119928.1"/>
    </source>
</evidence>
<comment type="caution">
    <text evidence="1">The sequence shown here is derived from an EMBL/GenBank/DDBJ whole genome shotgun (WGS) entry which is preliminary data.</text>
</comment>
<proteinExistence type="predicted"/>
<reference evidence="1" key="1">
    <citation type="submission" date="2023-04" db="EMBL/GenBank/DDBJ databases">
        <title>Draft Genome sequencing of Naganishia species isolated from polar environments using Oxford Nanopore Technology.</title>
        <authorList>
            <person name="Leo P."/>
            <person name="Venkateswaran K."/>
        </authorList>
    </citation>
    <scope>NUCLEOTIDE SEQUENCE</scope>
    <source>
        <strain evidence="1">DBVPG 5303</strain>
    </source>
</reference>
<sequence>MVDVAEGVMGVFGDLVRVGEDAAVAAEAKAEGGVATTTLDQSTVWRVQLSRLVNEVGKGLLSLESVSDLVPPASRVPGSLFIMFTER</sequence>
<keyword evidence="2" id="KW-1185">Reference proteome</keyword>
<accession>A0ACC2X8J8</accession>
<evidence type="ECO:0000313" key="2">
    <source>
        <dbReference type="Proteomes" id="UP001234202"/>
    </source>
</evidence>
<dbReference type="EMBL" id="JASBWV010000022">
    <property type="protein sequence ID" value="KAJ9119928.1"/>
    <property type="molecule type" value="Genomic_DNA"/>
</dbReference>
<protein>
    <submittedName>
        <fullName evidence="1">Uncharacterized protein</fullName>
    </submittedName>
</protein>